<protein>
    <submittedName>
        <fullName evidence="6">Uncharacterized protein</fullName>
    </submittedName>
</protein>
<reference evidence="6 7" key="1">
    <citation type="submission" date="2016-04" db="EMBL/GenBank/DDBJ databases">
        <authorList>
            <person name="Evans L.H."/>
            <person name="Alamgir A."/>
            <person name="Owens N."/>
            <person name="Weber N.D."/>
            <person name="Virtaneva K."/>
            <person name="Barbian K."/>
            <person name="Babar A."/>
            <person name="Rosenke K."/>
        </authorList>
    </citation>
    <scope>NUCLEOTIDE SEQUENCE [LARGE SCALE GENOMIC DNA]</scope>
    <source>
        <strain evidence="6 7">IFM 0406</strain>
    </source>
</reference>
<dbReference type="OrthoDB" id="9758578at2"/>
<dbReference type="InterPro" id="IPR001330">
    <property type="entry name" value="Prenyltrans"/>
</dbReference>
<evidence type="ECO:0000313" key="6">
    <source>
        <dbReference type="EMBL" id="KZM73520.1"/>
    </source>
</evidence>
<evidence type="ECO:0000256" key="3">
    <source>
        <dbReference type="ARBA" id="ARBA00022737"/>
    </source>
</evidence>
<dbReference type="AlphaFoldDB" id="A0A164MNL0"/>
<comment type="pathway">
    <text evidence="1">Secondary metabolite biosynthesis; hopanoid biosynthesis.</text>
</comment>
<dbReference type="InterPro" id="IPR008930">
    <property type="entry name" value="Terpenoid_cyclase/PrenylTrfase"/>
</dbReference>
<dbReference type="InterPro" id="IPR018333">
    <property type="entry name" value="Squalene_cyclase"/>
</dbReference>
<dbReference type="GO" id="GO:0005811">
    <property type="term" value="C:lipid droplet"/>
    <property type="evidence" value="ECO:0007669"/>
    <property type="project" value="InterPro"/>
</dbReference>
<dbReference type="RefSeq" id="WP_067591021.1">
    <property type="nucleotide sequence ID" value="NZ_JABMCZ010000001.1"/>
</dbReference>
<evidence type="ECO:0000259" key="5">
    <source>
        <dbReference type="Pfam" id="PF13243"/>
    </source>
</evidence>
<sequence>MTTRTIDTALETGAEAVLRHRAADGLFDYDSGVGATLATAGATLVLHLHDPVGSRAYVTGGVAHLSRTQNGDGGWGSVPGQPTEAVTTAIAAAVLHLVDADGSGDRVRAGRAALDRLGGLSGIADPALSAVCHRFHAMAGWAPPAPVRVPLWVFALPRLRRTRMSFRSGVLAATALAQARAEPGGLLRRLIDHAATPAALRVLYGIHRDEGGTGAFGADAWAAGMTGLGLVRSGAAPDLTEAIADFLRRSVFADGSWTIVEIRLTYTGFAATGLCDAGYGADPRLAVTADGVRAAQLTRPFTMLDCPPGGWSYSGPDGWPVTLESAELLSALAKMPGADRDPHVARGARWLAGRQDTRGSWSLWVRDTALANDGPCPYLTAQAVDALLDAGIPPEDNGIRRAARWLAGVQRPDGSFESLWYRGHTAGTAQVIGALARITDPATDPTVRGGVRWLLATQHSDGSWGPGDGRAGSVEETAWALRALLEAGIAPGTAEIDRAADWLLARQQPDGHWPEAPVSAYIRHCVHYPNGAITAGLALRALAAYRRGLGRKDDDG</sequence>
<accession>A0A164MNL0</accession>
<dbReference type="Pfam" id="PF00432">
    <property type="entry name" value="Prenyltrans"/>
    <property type="match status" value="1"/>
</dbReference>
<feature type="domain" description="Prenyltransferase alpha-alpha toroid" evidence="4">
    <location>
        <begin position="36"/>
        <end position="105"/>
    </location>
</feature>
<gene>
    <name evidence="6" type="ORF">AWN90_33410</name>
</gene>
<organism evidence="6 7">
    <name type="scientific">Nocardia terpenica</name>
    <dbReference type="NCBI Taxonomy" id="455432"/>
    <lineage>
        <taxon>Bacteria</taxon>
        <taxon>Bacillati</taxon>
        <taxon>Actinomycetota</taxon>
        <taxon>Actinomycetes</taxon>
        <taxon>Mycobacteriales</taxon>
        <taxon>Nocardiaceae</taxon>
        <taxon>Nocardia</taxon>
    </lineage>
</organism>
<dbReference type="GO" id="GO:0016866">
    <property type="term" value="F:intramolecular transferase activity"/>
    <property type="evidence" value="ECO:0007669"/>
    <property type="project" value="InterPro"/>
</dbReference>
<dbReference type="PANTHER" id="PTHR11764">
    <property type="entry name" value="TERPENE CYCLASE/MUTASE FAMILY MEMBER"/>
    <property type="match status" value="1"/>
</dbReference>
<dbReference type="Pfam" id="PF13243">
    <property type="entry name" value="SQHop_cyclase_C"/>
    <property type="match status" value="1"/>
</dbReference>
<dbReference type="SUPFAM" id="SSF48239">
    <property type="entry name" value="Terpenoid cyclases/Protein prenyltransferases"/>
    <property type="match status" value="2"/>
</dbReference>
<name>A0A164MNL0_9NOCA</name>
<evidence type="ECO:0000256" key="1">
    <source>
        <dbReference type="ARBA" id="ARBA00004999"/>
    </source>
</evidence>
<keyword evidence="3" id="KW-0677">Repeat</keyword>
<evidence type="ECO:0000259" key="4">
    <source>
        <dbReference type="Pfam" id="PF00432"/>
    </source>
</evidence>
<dbReference type="EMBL" id="LWGR01000007">
    <property type="protein sequence ID" value="KZM73520.1"/>
    <property type="molecule type" value="Genomic_DNA"/>
</dbReference>
<dbReference type="PANTHER" id="PTHR11764:SF20">
    <property type="entry name" value="LANOSTEROL SYNTHASE"/>
    <property type="match status" value="1"/>
</dbReference>
<dbReference type="STRING" id="455432.AWN90_33410"/>
<comment type="caution">
    <text evidence="6">The sequence shown here is derived from an EMBL/GenBank/DDBJ whole genome shotgun (WGS) entry which is preliminary data.</text>
</comment>
<dbReference type="Proteomes" id="UP000076512">
    <property type="component" value="Unassembled WGS sequence"/>
</dbReference>
<dbReference type="Gene3D" id="1.50.10.20">
    <property type="match status" value="2"/>
</dbReference>
<dbReference type="UniPathway" id="UPA00337"/>
<dbReference type="GO" id="GO:0016104">
    <property type="term" value="P:triterpenoid biosynthetic process"/>
    <property type="evidence" value="ECO:0007669"/>
    <property type="project" value="InterPro"/>
</dbReference>
<feature type="domain" description="Squalene cyclase C-terminal" evidence="5">
    <location>
        <begin position="269"/>
        <end position="518"/>
    </location>
</feature>
<dbReference type="InterPro" id="IPR032696">
    <property type="entry name" value="SQ_cyclase_C"/>
</dbReference>
<keyword evidence="7" id="KW-1185">Reference proteome</keyword>
<evidence type="ECO:0000256" key="2">
    <source>
        <dbReference type="ARBA" id="ARBA00009755"/>
    </source>
</evidence>
<evidence type="ECO:0000313" key="7">
    <source>
        <dbReference type="Proteomes" id="UP000076512"/>
    </source>
</evidence>
<comment type="similarity">
    <text evidence="2">Belongs to the terpene cyclase/mutase family.</text>
</comment>
<proteinExistence type="inferred from homology"/>